<dbReference type="EMBL" id="CP012673">
    <property type="protein sequence ID" value="AUX45014.1"/>
    <property type="molecule type" value="Genomic_DNA"/>
</dbReference>
<dbReference type="AlphaFoldDB" id="A0A2L0F0C9"/>
<evidence type="ECO:0008006" key="3">
    <source>
        <dbReference type="Google" id="ProtNLM"/>
    </source>
</evidence>
<accession>A0A2L0F0C9</accession>
<dbReference type="SUPFAM" id="SSF55729">
    <property type="entry name" value="Acyl-CoA N-acyltransferases (Nat)"/>
    <property type="match status" value="1"/>
</dbReference>
<dbReference type="Gene3D" id="3.40.630.30">
    <property type="match status" value="1"/>
</dbReference>
<reference evidence="1 2" key="1">
    <citation type="submission" date="2015-09" db="EMBL/GenBank/DDBJ databases">
        <title>Sorangium comparison.</title>
        <authorList>
            <person name="Zaburannyi N."/>
            <person name="Bunk B."/>
            <person name="Overmann J."/>
            <person name="Mueller R."/>
        </authorList>
    </citation>
    <scope>NUCLEOTIDE SEQUENCE [LARGE SCALE GENOMIC DNA]</scope>
    <source>
        <strain evidence="1 2">So ce26</strain>
    </source>
</reference>
<sequence>MWKRLAPEGFIAPTTLETSRLRLRPLTVHDVVRDYDAVMTSVEHLAGAGMFGDWPRGLTLEQNLIDLGWHQKNHTIGAAFTYTVLSLDERTCLGCVYIEPTDVPGCEAEVLLWVRQSELASGLDEHLYVAVRAWLSSEWPFQRVCYPGRE</sequence>
<name>A0A2L0F0C9_SORCE</name>
<organism evidence="1 2">
    <name type="scientific">Sorangium cellulosum</name>
    <name type="common">Polyangium cellulosum</name>
    <dbReference type="NCBI Taxonomy" id="56"/>
    <lineage>
        <taxon>Bacteria</taxon>
        <taxon>Pseudomonadati</taxon>
        <taxon>Myxococcota</taxon>
        <taxon>Polyangia</taxon>
        <taxon>Polyangiales</taxon>
        <taxon>Polyangiaceae</taxon>
        <taxon>Sorangium</taxon>
    </lineage>
</organism>
<evidence type="ECO:0000313" key="2">
    <source>
        <dbReference type="Proteomes" id="UP000238348"/>
    </source>
</evidence>
<dbReference type="RefSeq" id="WP_199789379.1">
    <property type="nucleotide sequence ID" value="NZ_CP012673.1"/>
</dbReference>
<evidence type="ECO:0000313" key="1">
    <source>
        <dbReference type="EMBL" id="AUX45014.1"/>
    </source>
</evidence>
<proteinExistence type="predicted"/>
<dbReference type="InterPro" id="IPR016181">
    <property type="entry name" value="Acyl_CoA_acyltransferase"/>
</dbReference>
<dbReference type="Proteomes" id="UP000238348">
    <property type="component" value="Chromosome"/>
</dbReference>
<gene>
    <name evidence="1" type="ORF">SOCE26_064930</name>
</gene>
<protein>
    <recommendedName>
        <fullName evidence="3">GNAT family N-acetyltransferase</fullName>
    </recommendedName>
</protein>